<comment type="cofactor">
    <cofactor evidence="1">
        <name>Zn(2+)</name>
        <dbReference type="ChEBI" id="CHEBI:29105"/>
    </cofactor>
</comment>
<accession>A0A812TBH6</accession>
<keyword evidence="4" id="KW-0378">Hydrolase</keyword>
<dbReference type="CDD" id="cd11375">
    <property type="entry name" value="Peptidase_M54"/>
    <property type="match status" value="1"/>
</dbReference>
<dbReference type="SUPFAM" id="SSF55486">
    <property type="entry name" value="Metalloproteases ('zincins'), catalytic domain"/>
    <property type="match status" value="1"/>
</dbReference>
<reference evidence="7" key="1">
    <citation type="submission" date="2021-02" db="EMBL/GenBank/DDBJ databases">
        <authorList>
            <person name="Dougan E. K."/>
            <person name="Rhodes N."/>
            <person name="Thang M."/>
            <person name="Chan C."/>
        </authorList>
    </citation>
    <scope>NUCLEOTIDE SEQUENCE</scope>
</reference>
<name>A0A812TBH6_SYMPI</name>
<keyword evidence="8" id="KW-1185">Reference proteome</keyword>
<dbReference type="GO" id="GO:0006508">
    <property type="term" value="P:proteolysis"/>
    <property type="evidence" value="ECO:0007669"/>
    <property type="project" value="UniProtKB-KW"/>
</dbReference>
<evidence type="ECO:0000256" key="1">
    <source>
        <dbReference type="ARBA" id="ARBA00001947"/>
    </source>
</evidence>
<comment type="caution">
    <text evidence="7">The sequence shown here is derived from an EMBL/GenBank/DDBJ whole genome shotgun (WGS) entry which is preliminary data.</text>
</comment>
<dbReference type="EMBL" id="CAJNIZ010029335">
    <property type="protein sequence ID" value="CAE7515241.1"/>
    <property type="molecule type" value="Genomic_DNA"/>
</dbReference>
<gene>
    <name evidence="7" type="primary">AMZ2</name>
    <name evidence="7" type="ORF">SPIL2461_LOCUS13452</name>
</gene>
<evidence type="ECO:0000256" key="5">
    <source>
        <dbReference type="ARBA" id="ARBA00022833"/>
    </source>
</evidence>
<dbReference type="OrthoDB" id="194149at2759"/>
<evidence type="ECO:0000256" key="4">
    <source>
        <dbReference type="ARBA" id="ARBA00022801"/>
    </source>
</evidence>
<keyword evidence="5" id="KW-0862">Zinc</keyword>
<dbReference type="GO" id="GO:0046872">
    <property type="term" value="F:metal ion binding"/>
    <property type="evidence" value="ECO:0007669"/>
    <property type="project" value="UniProtKB-KW"/>
</dbReference>
<dbReference type="InterPro" id="IPR012962">
    <property type="entry name" value="Pept_M54_archaemetzincn"/>
</dbReference>
<dbReference type="Gene3D" id="3.40.390.10">
    <property type="entry name" value="Collagenase (Catalytic Domain)"/>
    <property type="match status" value="1"/>
</dbReference>
<proteinExistence type="predicted"/>
<organism evidence="7 8">
    <name type="scientific">Symbiodinium pilosum</name>
    <name type="common">Dinoflagellate</name>
    <dbReference type="NCBI Taxonomy" id="2952"/>
    <lineage>
        <taxon>Eukaryota</taxon>
        <taxon>Sar</taxon>
        <taxon>Alveolata</taxon>
        <taxon>Dinophyceae</taxon>
        <taxon>Suessiales</taxon>
        <taxon>Symbiodiniaceae</taxon>
        <taxon>Symbiodinium</taxon>
    </lineage>
</organism>
<dbReference type="PANTHER" id="PTHR15910">
    <property type="entry name" value="ARCHAEMETZINCIN"/>
    <property type="match status" value="1"/>
</dbReference>
<sequence>MAPKASGRITTFKSIEDSAFGQRALLHQSWKVAYDASNKLTSKRNASPRRVSLKKRQTQSRGLLVPWPCEVEVEQAAKLSNLLQISGQGTPNLEFFRPLGRPRRGDWLAEKKETGQTYTTYSRRMKPPMTPTKHTDTILLVPMGQSFSDGIAIRFLSYLVDYCAAFFSGMTIDVFKKPLSLARARKRMNDFNHDQYLIEDLFEALHTETRSHRKAYCRLGITMEDIYPGEEWNYVFGQAKPMERVGVFSFARHSPFFYNGLHASQVDDSTSCEQRAVWLRACMRTMVHETCHMFGVLHCVYFHCLMNGSNGPHDSAGRSSFMCPVCLRKLQLALSYAPNDCSVIPRYQVGQVISCPVCTPSQ</sequence>
<evidence type="ECO:0000313" key="7">
    <source>
        <dbReference type="EMBL" id="CAE7515241.1"/>
    </source>
</evidence>
<dbReference type="AlphaFoldDB" id="A0A812TBH6"/>
<dbReference type="InterPro" id="IPR024079">
    <property type="entry name" value="MetalloPept_cat_dom_sf"/>
</dbReference>
<keyword evidence="6" id="KW-0482">Metalloprotease</keyword>
<dbReference type="Pfam" id="PF07998">
    <property type="entry name" value="Peptidase_M54"/>
    <property type="match status" value="1"/>
</dbReference>
<keyword evidence="2" id="KW-0645">Protease</keyword>
<dbReference type="GO" id="GO:0008237">
    <property type="term" value="F:metallopeptidase activity"/>
    <property type="evidence" value="ECO:0007669"/>
    <property type="project" value="UniProtKB-KW"/>
</dbReference>
<keyword evidence="3" id="KW-0479">Metal-binding</keyword>
<evidence type="ECO:0000313" key="8">
    <source>
        <dbReference type="Proteomes" id="UP000649617"/>
    </source>
</evidence>
<dbReference type="Proteomes" id="UP000649617">
    <property type="component" value="Unassembled WGS sequence"/>
</dbReference>
<evidence type="ECO:0000256" key="2">
    <source>
        <dbReference type="ARBA" id="ARBA00022670"/>
    </source>
</evidence>
<evidence type="ECO:0000256" key="6">
    <source>
        <dbReference type="ARBA" id="ARBA00023049"/>
    </source>
</evidence>
<dbReference type="PANTHER" id="PTHR15910:SF1">
    <property type="entry name" value="ARCHAEMETZINCIN-2"/>
    <property type="match status" value="1"/>
</dbReference>
<evidence type="ECO:0000256" key="3">
    <source>
        <dbReference type="ARBA" id="ARBA00022723"/>
    </source>
</evidence>
<protein>
    <submittedName>
        <fullName evidence="7">AMZ2 protein</fullName>
    </submittedName>
</protein>